<keyword evidence="1" id="KW-0812">Transmembrane</keyword>
<proteinExistence type="predicted"/>
<organism evidence="2 3">
    <name type="scientific">Bacillus thuringiensis serovar pingluonsis</name>
    <dbReference type="NCBI Taxonomy" id="180881"/>
    <lineage>
        <taxon>Bacteria</taxon>
        <taxon>Bacillati</taxon>
        <taxon>Bacillota</taxon>
        <taxon>Bacilli</taxon>
        <taxon>Bacillales</taxon>
        <taxon>Bacillaceae</taxon>
        <taxon>Bacillus</taxon>
        <taxon>Bacillus cereus group</taxon>
    </lineage>
</organism>
<evidence type="ECO:0008006" key="4">
    <source>
        <dbReference type="Google" id="ProtNLM"/>
    </source>
</evidence>
<accession>A0A243AZL5</accession>
<evidence type="ECO:0000256" key="1">
    <source>
        <dbReference type="SAM" id="Phobius"/>
    </source>
</evidence>
<evidence type="ECO:0000313" key="2">
    <source>
        <dbReference type="EMBL" id="OTY36298.1"/>
    </source>
</evidence>
<evidence type="ECO:0000313" key="3">
    <source>
        <dbReference type="Proteomes" id="UP000195089"/>
    </source>
</evidence>
<dbReference type="RefSeq" id="WP_001045918.1">
    <property type="nucleotide sequence ID" value="NZ_NFDL01000110.1"/>
</dbReference>
<dbReference type="Proteomes" id="UP000195089">
    <property type="component" value="Unassembled WGS sequence"/>
</dbReference>
<gene>
    <name evidence="2" type="ORF">BK742_24660</name>
</gene>
<keyword evidence="1" id="KW-0472">Membrane</keyword>
<reference evidence="2 3" key="1">
    <citation type="submission" date="2016-10" db="EMBL/GenBank/DDBJ databases">
        <title>Comparative genomics of Bacillus thuringiensis reveals a path to pathogens against multiple invertebrate hosts.</title>
        <authorList>
            <person name="Zheng J."/>
            <person name="Gao Q."/>
            <person name="Liu H."/>
            <person name="Peng D."/>
            <person name="Ruan L."/>
            <person name="Sun M."/>
        </authorList>
    </citation>
    <scope>NUCLEOTIDE SEQUENCE [LARGE SCALE GENOMIC DNA]</scope>
    <source>
        <strain evidence="2">BGSC 4BX1</strain>
    </source>
</reference>
<keyword evidence="1" id="KW-1133">Transmembrane helix</keyword>
<dbReference type="EMBL" id="NFDL01000110">
    <property type="protein sequence ID" value="OTY36298.1"/>
    <property type="molecule type" value="Genomic_DNA"/>
</dbReference>
<dbReference type="AlphaFoldDB" id="A0A243AZL5"/>
<protein>
    <recommendedName>
        <fullName evidence="4">Signal peptidase II</fullName>
    </recommendedName>
</protein>
<name>A0A243AZL5_BACTU</name>
<feature type="transmembrane region" description="Helical" evidence="1">
    <location>
        <begin position="108"/>
        <end position="128"/>
    </location>
</feature>
<comment type="caution">
    <text evidence="2">The sequence shown here is derived from an EMBL/GenBank/DDBJ whole genome shotgun (WGS) entry which is preliminary data.</text>
</comment>
<sequence length="235" mass="27622">MNKWMVTRFRLILLCSTIIVAFLLAQGALYTREIFQEWMINNKKIYIIDGIAEAVSGGKGRYKTFSNDELADTNEPSGKLWIKEPTNKGTNGSLIPYLKKEVASEKNIIIYVYITIIIITLFIFLRIYKSRRNKKRLLQDKIENKKKPSEMVQPSIKKKKINALPHNSIRAELVKWERKLPISKQRRSYETIQQWLTRIGCSHEIIGVYEKIRYGDLAFTSDEKQFIHEWINKHT</sequence>